<accession>A0A3N4I2N1</accession>
<dbReference type="AlphaFoldDB" id="A0A3N4I2N1"/>
<dbReference type="Proteomes" id="UP000275078">
    <property type="component" value="Unassembled WGS sequence"/>
</dbReference>
<feature type="region of interest" description="Disordered" evidence="1">
    <location>
        <begin position="1"/>
        <end position="49"/>
    </location>
</feature>
<keyword evidence="3" id="KW-1185">Reference proteome</keyword>
<organism evidence="2 3">
    <name type="scientific">Ascobolus immersus RN42</name>
    <dbReference type="NCBI Taxonomy" id="1160509"/>
    <lineage>
        <taxon>Eukaryota</taxon>
        <taxon>Fungi</taxon>
        <taxon>Dikarya</taxon>
        <taxon>Ascomycota</taxon>
        <taxon>Pezizomycotina</taxon>
        <taxon>Pezizomycetes</taxon>
        <taxon>Pezizales</taxon>
        <taxon>Ascobolaceae</taxon>
        <taxon>Ascobolus</taxon>
    </lineage>
</organism>
<evidence type="ECO:0000313" key="2">
    <source>
        <dbReference type="EMBL" id="RPA80353.1"/>
    </source>
</evidence>
<evidence type="ECO:0000313" key="3">
    <source>
        <dbReference type="Proteomes" id="UP000275078"/>
    </source>
</evidence>
<reference evidence="2 3" key="1">
    <citation type="journal article" date="2018" name="Nat. Ecol. Evol.">
        <title>Pezizomycetes genomes reveal the molecular basis of ectomycorrhizal truffle lifestyle.</title>
        <authorList>
            <person name="Murat C."/>
            <person name="Payen T."/>
            <person name="Noel B."/>
            <person name="Kuo A."/>
            <person name="Morin E."/>
            <person name="Chen J."/>
            <person name="Kohler A."/>
            <person name="Krizsan K."/>
            <person name="Balestrini R."/>
            <person name="Da Silva C."/>
            <person name="Montanini B."/>
            <person name="Hainaut M."/>
            <person name="Levati E."/>
            <person name="Barry K.W."/>
            <person name="Belfiori B."/>
            <person name="Cichocki N."/>
            <person name="Clum A."/>
            <person name="Dockter R.B."/>
            <person name="Fauchery L."/>
            <person name="Guy J."/>
            <person name="Iotti M."/>
            <person name="Le Tacon F."/>
            <person name="Lindquist E.A."/>
            <person name="Lipzen A."/>
            <person name="Malagnac F."/>
            <person name="Mello A."/>
            <person name="Molinier V."/>
            <person name="Miyauchi S."/>
            <person name="Poulain J."/>
            <person name="Riccioni C."/>
            <person name="Rubini A."/>
            <person name="Sitrit Y."/>
            <person name="Splivallo R."/>
            <person name="Traeger S."/>
            <person name="Wang M."/>
            <person name="Zifcakova L."/>
            <person name="Wipf D."/>
            <person name="Zambonelli A."/>
            <person name="Paolocci F."/>
            <person name="Nowrousian M."/>
            <person name="Ottonello S."/>
            <person name="Baldrian P."/>
            <person name="Spatafora J.W."/>
            <person name="Henrissat B."/>
            <person name="Nagy L.G."/>
            <person name="Aury J.M."/>
            <person name="Wincker P."/>
            <person name="Grigoriev I.V."/>
            <person name="Bonfante P."/>
            <person name="Martin F.M."/>
        </authorList>
    </citation>
    <scope>NUCLEOTIDE SEQUENCE [LARGE SCALE GENOMIC DNA]</scope>
    <source>
        <strain evidence="2 3">RN42</strain>
    </source>
</reference>
<protein>
    <submittedName>
        <fullName evidence="2">Uncharacterized protein</fullName>
    </submittedName>
</protein>
<sequence>MARLPKSPRPPPKTPRAPNLKMSVLSLKETPTKQSQDDQHHDSSLSIASKTNYSTTHNVVGGYRLHEINGTMFDGVDPFVEALYPEIPDSLCRKVMKDCGYDKKVRRWRLDDYSQGCVSDWLEEVQKAFKKAKPAMESRMVVHADYMIRGGKEKRAPDLIFLDSQSEFTERRIPQNKKTDAAFPNVDWKHLRAFAELKKNVKEIGIKKTNFSLAQTMMERARIIFQHQHFRRHLHCFAIGHH</sequence>
<dbReference type="EMBL" id="ML119689">
    <property type="protein sequence ID" value="RPA80353.1"/>
    <property type="molecule type" value="Genomic_DNA"/>
</dbReference>
<name>A0A3N4I2N1_ASCIM</name>
<proteinExistence type="predicted"/>
<gene>
    <name evidence="2" type="ORF">BJ508DRAFT_327461</name>
</gene>
<evidence type="ECO:0000256" key="1">
    <source>
        <dbReference type="SAM" id="MobiDB-lite"/>
    </source>
</evidence>